<accession>A0A8S9YW36</accession>
<comment type="caution">
    <text evidence="2">The sequence shown here is derived from an EMBL/GenBank/DDBJ whole genome shotgun (WGS) entry which is preliminary data.</text>
</comment>
<evidence type="ECO:0000313" key="3">
    <source>
        <dbReference type="Proteomes" id="UP000822476"/>
    </source>
</evidence>
<dbReference type="Proteomes" id="UP000822476">
    <property type="component" value="Unassembled WGS sequence"/>
</dbReference>
<protein>
    <submittedName>
        <fullName evidence="2">Uncharacterized protein</fullName>
    </submittedName>
</protein>
<reference evidence="2" key="1">
    <citation type="submission" date="2019-07" db="EMBL/GenBank/DDBJ databases">
        <title>Annotation for the trematode Paragonimus miyazaki's.</title>
        <authorList>
            <person name="Choi Y.-J."/>
        </authorList>
    </citation>
    <scope>NUCLEOTIDE SEQUENCE</scope>
    <source>
        <strain evidence="2">Japan</strain>
    </source>
</reference>
<evidence type="ECO:0000313" key="2">
    <source>
        <dbReference type="EMBL" id="KAF7258842.1"/>
    </source>
</evidence>
<feature type="region of interest" description="Disordered" evidence="1">
    <location>
        <begin position="248"/>
        <end position="289"/>
    </location>
</feature>
<feature type="region of interest" description="Disordered" evidence="1">
    <location>
        <begin position="133"/>
        <end position="157"/>
    </location>
</feature>
<keyword evidence="3" id="KW-1185">Reference proteome</keyword>
<gene>
    <name evidence="2" type="ORF">EG68_03075</name>
</gene>
<dbReference type="AlphaFoldDB" id="A0A8S9YW36"/>
<feature type="compositionally biased region" description="Polar residues" evidence="1">
    <location>
        <begin position="138"/>
        <end position="157"/>
    </location>
</feature>
<feature type="compositionally biased region" description="Polar residues" evidence="1">
    <location>
        <begin position="271"/>
        <end position="283"/>
    </location>
</feature>
<sequence>MLTLPIEEVGSRIVWGHLIANRLVPNSLDISNSLIFSQVQHGDCCVTDDEKVSTTPVQVCQLDQQLAEDEQSAGSLSATNKIRFIIASRNLYNRIGVLQRLQKEGWKLSQLKVPEMSIGRLWYSKQLVWKPEGEKSAPESSQICPSEDTTTQSMEMTKNSTSLSVLSWLGLRVQPARSRIVRNIHTDNTEHPVGLTQSGESEENSSATCMTTVNVRMVFVRRESFECGDAICDSIRSSRFPPAKLRRTRLRGTTQSGIKLKRDGRRALPLTENSNSADDSQPSPEKRYRTDHEAALCVLTGASVPSEQSSTIYSYPLPWEEQSGIHHRYDSPLSPTSLIHSSIATRVKRGAYLCRRREDRPNCVDRKVNEPELELNQRAKHDELAFDVVYQPRNRMPPKRFDLTDRDLELALQRFSNPNSQAPLYTAVSYAGLTSHLNESESSSKPITMWTKLTCPLPAPDSTSPRVNSIVGGDHLTALNNHPNGSCQPIGDIRLLTFSSSAWTNPNPSQATGPPNYTTDNTGPLLIQSPNSTLPTVPKTTIQRTNLANEPMLINAMHSGTTEYSLASITNTPSVPTGHTLLTHDKTYPFPIGNAFWPSYCYPTIPHQEQLPCSPQAPILSSPFTEVSKMSNTQQLGYPHSFLPYWDSQVGSPMFHTVPITPIPSSNPVALAFPSSLAVNDCSQNVLYYHPFVNSDQHFPLFSNPVPTISYATLPPTCDTTTALAVFPAPCQLQFIT</sequence>
<dbReference type="EMBL" id="JTDE01001503">
    <property type="protein sequence ID" value="KAF7258842.1"/>
    <property type="molecule type" value="Genomic_DNA"/>
</dbReference>
<evidence type="ECO:0000256" key="1">
    <source>
        <dbReference type="SAM" id="MobiDB-lite"/>
    </source>
</evidence>
<name>A0A8S9YW36_9TREM</name>
<dbReference type="OrthoDB" id="6263445at2759"/>
<organism evidence="2 3">
    <name type="scientific">Paragonimus skrjabini miyazakii</name>
    <dbReference type="NCBI Taxonomy" id="59628"/>
    <lineage>
        <taxon>Eukaryota</taxon>
        <taxon>Metazoa</taxon>
        <taxon>Spiralia</taxon>
        <taxon>Lophotrochozoa</taxon>
        <taxon>Platyhelminthes</taxon>
        <taxon>Trematoda</taxon>
        <taxon>Digenea</taxon>
        <taxon>Plagiorchiida</taxon>
        <taxon>Troglotremata</taxon>
        <taxon>Troglotrematidae</taxon>
        <taxon>Paragonimus</taxon>
    </lineage>
</organism>
<proteinExistence type="predicted"/>